<gene>
    <name evidence="1" type="ORF">GDO81_026015</name>
</gene>
<dbReference type="EMBL" id="WNYA01000056">
    <property type="protein sequence ID" value="KAG8550427.1"/>
    <property type="molecule type" value="Genomic_DNA"/>
</dbReference>
<name>A0AAV6ZSK6_ENGPU</name>
<evidence type="ECO:0008006" key="3">
    <source>
        <dbReference type="Google" id="ProtNLM"/>
    </source>
</evidence>
<dbReference type="GO" id="GO:0016020">
    <property type="term" value="C:membrane"/>
    <property type="evidence" value="ECO:0007669"/>
    <property type="project" value="TreeGrafter"/>
</dbReference>
<organism evidence="1 2">
    <name type="scientific">Engystomops pustulosus</name>
    <name type="common">Tungara frog</name>
    <name type="synonym">Physalaemus pustulosus</name>
    <dbReference type="NCBI Taxonomy" id="76066"/>
    <lineage>
        <taxon>Eukaryota</taxon>
        <taxon>Metazoa</taxon>
        <taxon>Chordata</taxon>
        <taxon>Craniata</taxon>
        <taxon>Vertebrata</taxon>
        <taxon>Euteleostomi</taxon>
        <taxon>Amphibia</taxon>
        <taxon>Batrachia</taxon>
        <taxon>Anura</taxon>
        <taxon>Neobatrachia</taxon>
        <taxon>Hyloidea</taxon>
        <taxon>Leptodactylidae</taxon>
        <taxon>Leiuperinae</taxon>
        <taxon>Engystomops</taxon>
    </lineage>
</organism>
<keyword evidence="2" id="KW-1185">Reference proteome</keyword>
<dbReference type="AlphaFoldDB" id="A0AAV6ZSK6"/>
<dbReference type="PANTHER" id="PTHR14650:SF1">
    <property type="entry name" value="2-OXOGLUTARATE AND IRON-DEPENDENT OXYGENASE DOMAIN-CONTAINING PROTEIN 3"/>
    <property type="match status" value="1"/>
</dbReference>
<sequence>MEGYYGEQMKEIVTEEDFQLYSDVRRRIQQEIARTFDLDANNLHLTKPTFFSRMNSSEAKTTHDEYWHPHIDKVTYGSFDYTSLLYLSDYSRDFGGGRFIFIDEKANSTVEPRLGRCPSSLSDQNYNRVEKVNWGTNTP</sequence>
<proteinExistence type="predicted"/>
<evidence type="ECO:0000313" key="2">
    <source>
        <dbReference type="Proteomes" id="UP000824782"/>
    </source>
</evidence>
<dbReference type="PANTHER" id="PTHR14650">
    <property type="entry name" value="PROLYL HYDROXYLASE-RELATED"/>
    <property type="match status" value="1"/>
</dbReference>
<evidence type="ECO:0000313" key="1">
    <source>
        <dbReference type="EMBL" id="KAG8550427.1"/>
    </source>
</evidence>
<dbReference type="Proteomes" id="UP000824782">
    <property type="component" value="Unassembled WGS sequence"/>
</dbReference>
<protein>
    <recommendedName>
        <fullName evidence="3">Prolyl 4-hydroxylase alpha subunit domain-containing protein</fullName>
    </recommendedName>
</protein>
<accession>A0AAV6ZSK6</accession>
<reference evidence="1" key="1">
    <citation type="thesis" date="2020" institute="ProQuest LLC" country="789 East Eisenhower Parkway, Ann Arbor, MI, USA">
        <title>Comparative Genomics and Chromosome Evolution.</title>
        <authorList>
            <person name="Mudd A.B."/>
        </authorList>
    </citation>
    <scope>NUCLEOTIDE SEQUENCE</scope>
    <source>
        <strain evidence="1">237g6f4</strain>
        <tissue evidence="1">Blood</tissue>
    </source>
</reference>
<dbReference type="InterPro" id="IPR039210">
    <property type="entry name" value="OGFOD3"/>
</dbReference>
<dbReference type="Gene3D" id="2.60.120.620">
    <property type="entry name" value="q2cbj1_9rhob like domain"/>
    <property type="match status" value="1"/>
</dbReference>
<comment type="caution">
    <text evidence="1">The sequence shown here is derived from an EMBL/GenBank/DDBJ whole genome shotgun (WGS) entry which is preliminary data.</text>
</comment>